<dbReference type="SMART" id="SM00554">
    <property type="entry name" value="FAS1"/>
    <property type="match status" value="2"/>
</dbReference>
<evidence type="ECO:0000313" key="2">
    <source>
        <dbReference type="EMBL" id="GFR75111.1"/>
    </source>
</evidence>
<reference evidence="2 3" key="1">
    <citation type="journal article" date="2021" name="Elife">
        <title>Chloroplast acquisition without the gene transfer in kleptoplastic sea slugs, Plakobranchus ocellatus.</title>
        <authorList>
            <person name="Maeda T."/>
            <person name="Takahashi S."/>
            <person name="Yoshida T."/>
            <person name="Shimamura S."/>
            <person name="Takaki Y."/>
            <person name="Nagai Y."/>
            <person name="Toyoda A."/>
            <person name="Suzuki Y."/>
            <person name="Arimoto A."/>
            <person name="Ishii H."/>
            <person name="Satoh N."/>
            <person name="Nishiyama T."/>
            <person name="Hasebe M."/>
            <person name="Maruyama T."/>
            <person name="Minagawa J."/>
            <person name="Obokata J."/>
            <person name="Shigenobu S."/>
        </authorList>
    </citation>
    <scope>NUCLEOTIDE SEQUENCE [LARGE SCALE GENOMIC DNA]</scope>
</reference>
<keyword evidence="3" id="KW-1185">Reference proteome</keyword>
<feature type="domain" description="FAS1" evidence="1">
    <location>
        <begin position="50"/>
        <end position="192"/>
    </location>
</feature>
<gene>
    <name evidence="2" type="ORF">ElyMa_002179200</name>
</gene>
<protein>
    <submittedName>
        <fullName evidence="2">Fasciclin-1</fullName>
    </submittedName>
</protein>
<organism evidence="2 3">
    <name type="scientific">Elysia marginata</name>
    <dbReference type="NCBI Taxonomy" id="1093978"/>
    <lineage>
        <taxon>Eukaryota</taxon>
        <taxon>Metazoa</taxon>
        <taxon>Spiralia</taxon>
        <taxon>Lophotrochozoa</taxon>
        <taxon>Mollusca</taxon>
        <taxon>Gastropoda</taxon>
        <taxon>Heterobranchia</taxon>
        <taxon>Euthyneura</taxon>
        <taxon>Panpulmonata</taxon>
        <taxon>Sacoglossa</taxon>
        <taxon>Placobranchoidea</taxon>
        <taxon>Plakobranchidae</taxon>
        <taxon>Elysia</taxon>
    </lineage>
</organism>
<dbReference type="PANTHER" id="PTHR10900">
    <property type="entry name" value="PERIOSTIN-RELATED"/>
    <property type="match status" value="1"/>
</dbReference>
<dbReference type="Proteomes" id="UP000762676">
    <property type="component" value="Unassembled WGS sequence"/>
</dbReference>
<accession>A0AAV4FRY6</accession>
<dbReference type="InterPro" id="IPR036378">
    <property type="entry name" value="FAS1_dom_sf"/>
</dbReference>
<sequence length="322" mass="36403">MRSMSCSSVCSEDFYLEAANKRVLSRVEVMDIGVINGVVHLVKNILHADQFTIWDALTDMPQLRSIHDFLNSHFQEMRAMLNMSTNPENTVFLPSNEVMERSLDHLNILVAVDSGTLLKALQGHVISGRYSSSSFEGEATFMTFAQSNKNITIKRGEKTSEITITGGHVTSKVIVKDIYCSNGVLHIIDDLLHIPTRTVGHEIRLRPELRYMQVLMQTMKDPQYDLDDSRRNYTVFMANNDAFSALPWDTVSSLMVNVNWTVEITPTFTVFVINNNMAAEIVTRDIPAINGWIHVIDRILTVPYRSLANVLTSGEDEVRYVT</sequence>
<name>A0AAV4FRY6_9GAST</name>
<dbReference type="InterPro" id="IPR000782">
    <property type="entry name" value="FAS1_domain"/>
</dbReference>
<dbReference type="PROSITE" id="PS50213">
    <property type="entry name" value="FAS1"/>
    <property type="match status" value="1"/>
</dbReference>
<dbReference type="AlphaFoldDB" id="A0AAV4FRY6"/>
<dbReference type="PANTHER" id="PTHR10900:SF77">
    <property type="entry name" value="FI19380P1"/>
    <property type="match status" value="1"/>
</dbReference>
<dbReference type="Gene3D" id="2.30.180.10">
    <property type="entry name" value="FAS1 domain"/>
    <property type="match status" value="2"/>
</dbReference>
<comment type="caution">
    <text evidence="2">The sequence shown here is derived from an EMBL/GenBank/DDBJ whole genome shotgun (WGS) entry which is preliminary data.</text>
</comment>
<proteinExistence type="predicted"/>
<dbReference type="InterPro" id="IPR050904">
    <property type="entry name" value="Adhesion/Biosynth-related"/>
</dbReference>
<dbReference type="Pfam" id="PF02469">
    <property type="entry name" value="Fasciclin"/>
    <property type="match status" value="1"/>
</dbReference>
<evidence type="ECO:0000259" key="1">
    <source>
        <dbReference type="PROSITE" id="PS50213"/>
    </source>
</evidence>
<evidence type="ECO:0000313" key="3">
    <source>
        <dbReference type="Proteomes" id="UP000762676"/>
    </source>
</evidence>
<dbReference type="SUPFAM" id="SSF82153">
    <property type="entry name" value="FAS1 domain"/>
    <property type="match status" value="2"/>
</dbReference>
<dbReference type="EMBL" id="BMAT01004528">
    <property type="protein sequence ID" value="GFR75111.1"/>
    <property type="molecule type" value="Genomic_DNA"/>
</dbReference>